<sequence length="88" mass="9972">MRGSPSSTATFVYSYRDIIMPSGSRKSSAKADNTDVELSSCIKEYLEVKKLNETVHTFIEECQRYGFKLPESRVVEGAALNGLLFMWR</sequence>
<name>A0A7J7JTM6_BUGNE</name>
<comment type="caution">
    <text evidence="1">The sequence shown here is derived from an EMBL/GenBank/DDBJ whole genome shotgun (WGS) entry which is preliminary data.</text>
</comment>
<accession>A0A7J7JTM6</accession>
<dbReference type="Proteomes" id="UP000593567">
    <property type="component" value="Unassembled WGS sequence"/>
</dbReference>
<dbReference type="PROSITE" id="PS50896">
    <property type="entry name" value="LISH"/>
    <property type="match status" value="1"/>
</dbReference>
<evidence type="ECO:0000313" key="1">
    <source>
        <dbReference type="EMBL" id="KAF6029730.1"/>
    </source>
</evidence>
<dbReference type="EMBL" id="VXIV02001791">
    <property type="protein sequence ID" value="KAF6029730.1"/>
    <property type="molecule type" value="Genomic_DNA"/>
</dbReference>
<gene>
    <name evidence="1" type="ORF">EB796_011961</name>
</gene>
<keyword evidence="2" id="KW-1185">Reference proteome</keyword>
<reference evidence="1" key="1">
    <citation type="submission" date="2020-06" db="EMBL/GenBank/DDBJ databases">
        <title>Draft genome of Bugula neritina, a colonial animal packing powerful symbionts and potential medicines.</title>
        <authorList>
            <person name="Rayko M."/>
        </authorList>
    </citation>
    <scope>NUCLEOTIDE SEQUENCE [LARGE SCALE GENOMIC DNA]</scope>
    <source>
        <strain evidence="1">Kwan_BN1</strain>
    </source>
</reference>
<organism evidence="1 2">
    <name type="scientific">Bugula neritina</name>
    <name type="common">Brown bryozoan</name>
    <name type="synonym">Sertularia neritina</name>
    <dbReference type="NCBI Taxonomy" id="10212"/>
    <lineage>
        <taxon>Eukaryota</taxon>
        <taxon>Metazoa</taxon>
        <taxon>Spiralia</taxon>
        <taxon>Lophotrochozoa</taxon>
        <taxon>Bryozoa</taxon>
        <taxon>Gymnolaemata</taxon>
        <taxon>Cheilostomatida</taxon>
        <taxon>Flustrina</taxon>
        <taxon>Buguloidea</taxon>
        <taxon>Bugulidae</taxon>
        <taxon>Bugula</taxon>
    </lineage>
</organism>
<dbReference type="InterPro" id="IPR006594">
    <property type="entry name" value="LisH"/>
</dbReference>
<proteinExistence type="predicted"/>
<dbReference type="AlphaFoldDB" id="A0A7J7JTM6"/>
<evidence type="ECO:0000313" key="2">
    <source>
        <dbReference type="Proteomes" id="UP000593567"/>
    </source>
</evidence>
<protein>
    <submittedName>
        <fullName evidence="1">Uncharacterized protein</fullName>
    </submittedName>
</protein>